<dbReference type="EMBL" id="BRXW01000184">
    <property type="protein sequence ID" value="GMI12997.1"/>
    <property type="molecule type" value="Genomic_DNA"/>
</dbReference>
<keyword evidence="1" id="KW-0812">Transmembrane</keyword>
<gene>
    <name evidence="2" type="ORF">TrLO_g11084</name>
</gene>
<comment type="caution">
    <text evidence="2">The sequence shown here is derived from an EMBL/GenBank/DDBJ whole genome shotgun (WGS) entry which is preliminary data.</text>
</comment>
<sequence length="165" mass="18674">MLNMSTFKKLAAFITSLTFSGTVIAGMAEGRLTMIWLAANMILTPFFSRFPNPFLSLVIFLKKWRKTKKRTAPAPKIKRVMARCYSSSIIVNRREQPYCEDTVDCDLETNEDALMDSADDVEVEVAFVHLKAWRMTSYGSQMDRCRKDVIPMGASALLAIIRTSC</sequence>
<dbReference type="Proteomes" id="UP001165122">
    <property type="component" value="Unassembled WGS sequence"/>
</dbReference>
<proteinExistence type="predicted"/>
<evidence type="ECO:0000256" key="1">
    <source>
        <dbReference type="SAM" id="Phobius"/>
    </source>
</evidence>
<accession>A0A9W7FID3</accession>
<dbReference type="AlphaFoldDB" id="A0A9W7FID3"/>
<feature type="transmembrane region" description="Helical" evidence="1">
    <location>
        <begin position="35"/>
        <end position="61"/>
    </location>
</feature>
<name>A0A9W7FID3_9STRA</name>
<keyword evidence="1" id="KW-0472">Membrane</keyword>
<evidence type="ECO:0000313" key="3">
    <source>
        <dbReference type="Proteomes" id="UP001165122"/>
    </source>
</evidence>
<evidence type="ECO:0000313" key="2">
    <source>
        <dbReference type="EMBL" id="GMI12997.1"/>
    </source>
</evidence>
<keyword evidence="3" id="KW-1185">Reference proteome</keyword>
<protein>
    <submittedName>
        <fullName evidence="2">Uncharacterized protein</fullName>
    </submittedName>
</protein>
<reference evidence="3" key="1">
    <citation type="journal article" date="2023" name="Commun. Biol.">
        <title>Genome analysis of Parmales, the sister group of diatoms, reveals the evolutionary specialization of diatoms from phago-mixotrophs to photoautotrophs.</title>
        <authorList>
            <person name="Ban H."/>
            <person name="Sato S."/>
            <person name="Yoshikawa S."/>
            <person name="Yamada K."/>
            <person name="Nakamura Y."/>
            <person name="Ichinomiya M."/>
            <person name="Sato N."/>
            <person name="Blanc-Mathieu R."/>
            <person name="Endo H."/>
            <person name="Kuwata A."/>
            <person name="Ogata H."/>
        </authorList>
    </citation>
    <scope>NUCLEOTIDE SEQUENCE [LARGE SCALE GENOMIC DNA]</scope>
    <source>
        <strain evidence="3">NIES 3700</strain>
    </source>
</reference>
<organism evidence="2 3">
    <name type="scientific">Triparma laevis f. longispina</name>
    <dbReference type="NCBI Taxonomy" id="1714387"/>
    <lineage>
        <taxon>Eukaryota</taxon>
        <taxon>Sar</taxon>
        <taxon>Stramenopiles</taxon>
        <taxon>Ochrophyta</taxon>
        <taxon>Bolidophyceae</taxon>
        <taxon>Parmales</taxon>
        <taxon>Triparmaceae</taxon>
        <taxon>Triparma</taxon>
    </lineage>
</organism>
<keyword evidence="1" id="KW-1133">Transmembrane helix</keyword>